<dbReference type="PANTHER" id="PTHR18911">
    <property type="entry name" value="CTCL TUMOR ANTIGEN HD-CL-01"/>
    <property type="match status" value="1"/>
</dbReference>
<feature type="region of interest" description="Disordered" evidence="2">
    <location>
        <begin position="255"/>
        <end position="290"/>
    </location>
</feature>
<dbReference type="AlphaFoldDB" id="A0A8B8AA56"/>
<dbReference type="RefSeq" id="XP_022288347.1">
    <property type="nucleotide sequence ID" value="XM_022432639.1"/>
</dbReference>
<evidence type="ECO:0000313" key="3">
    <source>
        <dbReference type="Proteomes" id="UP000694844"/>
    </source>
</evidence>
<protein>
    <submittedName>
        <fullName evidence="4 5">Coiled-coil domain-containing protein 186-like isoform X1</fullName>
    </submittedName>
</protein>
<feature type="compositionally biased region" description="Low complexity" evidence="2">
    <location>
        <begin position="937"/>
        <end position="953"/>
    </location>
</feature>
<feature type="compositionally biased region" description="Acidic residues" evidence="2">
    <location>
        <begin position="281"/>
        <end position="290"/>
    </location>
</feature>
<dbReference type="GO" id="GO:0005802">
    <property type="term" value="C:trans-Golgi network"/>
    <property type="evidence" value="ECO:0007669"/>
    <property type="project" value="TreeGrafter"/>
</dbReference>
<dbReference type="GeneID" id="111100587"/>
<dbReference type="OrthoDB" id="5583482at2759"/>
<feature type="coiled-coil region" evidence="1">
    <location>
        <begin position="1117"/>
        <end position="1144"/>
    </location>
</feature>
<gene>
    <name evidence="4 5" type="primary">LOC111100587</name>
</gene>
<evidence type="ECO:0000313" key="5">
    <source>
        <dbReference type="RefSeq" id="XP_022288347.1"/>
    </source>
</evidence>
<evidence type="ECO:0000256" key="1">
    <source>
        <dbReference type="SAM" id="Coils"/>
    </source>
</evidence>
<feature type="compositionally biased region" description="Basic and acidic residues" evidence="2">
    <location>
        <begin position="139"/>
        <end position="149"/>
    </location>
</feature>
<feature type="region of interest" description="Disordered" evidence="2">
    <location>
        <begin position="1"/>
        <end position="28"/>
    </location>
</feature>
<reference evidence="4 5" key="1">
    <citation type="submission" date="2025-04" db="UniProtKB">
        <authorList>
            <consortium name="RefSeq"/>
        </authorList>
    </citation>
    <scope>IDENTIFICATION</scope>
    <source>
        <tissue evidence="4 5">Whole sample</tissue>
    </source>
</reference>
<dbReference type="KEGG" id="cvn:111100587"/>
<dbReference type="GO" id="GO:0099518">
    <property type="term" value="P:vesicle cytoskeletal trafficking"/>
    <property type="evidence" value="ECO:0007669"/>
    <property type="project" value="TreeGrafter"/>
</dbReference>
<accession>A0A8B8AA56</accession>
<feature type="compositionally biased region" description="Acidic residues" evidence="2">
    <location>
        <begin position="1"/>
        <end position="20"/>
    </location>
</feature>
<feature type="coiled-coil region" evidence="1">
    <location>
        <begin position="703"/>
        <end position="803"/>
    </location>
</feature>
<sequence>MSGIDPDEEANISENPDPESESSAVNEIPLVEEISQENTEGENCDNIGEEQALTRNNQPCVNVPREGHIQEDYEEDEQRIDENTLNQDGNEKTEDEREVDLGVIREGQISGGQDEQISLGQEEAEADASLVLNISNKENVSENDNHQEAGSEESANRSALTQECEIYCEETTSVINVSEDVSNGETEATQAERVNSLENLSQENSVVVEANIIIPEDEYSCQDWASKNRPQLHVLSPSGSIESCEPECDQEAEASISCGDKADSAGDQRRENDLEDKKNEGEEEKEEEEETICVILNPPPHDQFHHSGELCSNSSSQDRNVENMCSIEDSLSVHSMNVRKLSVNGDLTPVDVPCKRNSVQSDEDLLSELETELTNSARVNQNSCHISDPEVNIKSPNGLDCKVLQEIQDLQIQLKHSKAKLEEKDSEIKRLTIRGEEHETYVERILKERDAYLKEVRQLKSQDDLYLPQIKELEYTIAQQTNEIRTLKEKLASHDAAARRTVATLQNELKVRVDQVNKMYEDANREKDSMVVKYAQAEKKFIEGQKAIERLESKVRDLSKEKDSLTQGIKEVKKEKRQVMTDLESMSSEVQTLTKEVEKQKELLSSSDVRIKWAQNKLKAELDAHKETKDDLLKTRSKLKDAKDETEQIRRDCQAIIKTYQESEEIKSNKLDSELKLKETEFLQQQQEKSSQEERYVATARELDSLRLTHQETCKEMDALKKKCQNLESQRDLNEQTMNKYKEMLQKQKKENKELQDRVEELVQVKSDFKRAQSTIKSLDAEISELKISNKDLQIDMEACRKREADKLELTRKLSSKNAELQSENSILHNKTMSQTEEIEQLTINLQTLEIDFRDISERLKKDEAMRLEEIRSLKEKLEKKSHTVEELSAKVEDGKDEIKTLKRKHVNNVKDLTRQLQQAKKRLENFETNGESPKDSTSMGSRTSSSNSLNTMGMSENNSALQSSNCHVNKHPGISEPVQEHPVITEQVEPNSQMLIERIVKLQRGLARRNEKIEFMQEHIQQLVDEIQKKNKIIQNYALREEAGTMTLERADMNKLDHRTLAQMELSRKHSIMGSLYSSHQTDSAMTLDLSLEINHKLQAVLEDTLLKNITLKESLDTLGGEIARLSQENRKLQIDLQNKNQNR</sequence>
<organism evidence="3 5">
    <name type="scientific">Crassostrea virginica</name>
    <name type="common">Eastern oyster</name>
    <dbReference type="NCBI Taxonomy" id="6565"/>
    <lineage>
        <taxon>Eukaryota</taxon>
        <taxon>Metazoa</taxon>
        <taxon>Spiralia</taxon>
        <taxon>Lophotrochozoa</taxon>
        <taxon>Mollusca</taxon>
        <taxon>Bivalvia</taxon>
        <taxon>Autobranchia</taxon>
        <taxon>Pteriomorphia</taxon>
        <taxon>Ostreida</taxon>
        <taxon>Ostreoidea</taxon>
        <taxon>Ostreidae</taxon>
        <taxon>Crassostrea</taxon>
    </lineage>
</organism>
<keyword evidence="3" id="KW-1185">Reference proteome</keyword>
<dbReference type="InterPro" id="IPR038830">
    <property type="entry name" value="CCDC186"/>
</dbReference>
<name>A0A8B8AA56_CRAVI</name>
<dbReference type="Proteomes" id="UP000694844">
    <property type="component" value="Chromosome 6"/>
</dbReference>
<feature type="region of interest" description="Disordered" evidence="2">
    <location>
        <begin position="54"/>
        <end position="160"/>
    </location>
</feature>
<dbReference type="RefSeq" id="XP_022288346.1">
    <property type="nucleotide sequence ID" value="XM_022432638.1"/>
</dbReference>
<feature type="region of interest" description="Disordered" evidence="2">
    <location>
        <begin position="924"/>
        <end position="966"/>
    </location>
</feature>
<evidence type="ECO:0000313" key="4">
    <source>
        <dbReference type="RefSeq" id="XP_022288346.1"/>
    </source>
</evidence>
<feature type="coiled-coil region" evidence="1">
    <location>
        <begin position="404"/>
        <end position="652"/>
    </location>
</feature>
<dbReference type="PANTHER" id="PTHR18911:SF5">
    <property type="entry name" value="COILED-COIL DOMAIN-CONTAINING PROTEIN 186"/>
    <property type="match status" value="1"/>
</dbReference>
<feature type="compositionally biased region" description="Basic and acidic residues" evidence="2">
    <location>
        <begin position="260"/>
        <end position="280"/>
    </location>
</feature>
<keyword evidence="1" id="KW-0175">Coiled coil</keyword>
<proteinExistence type="predicted"/>
<feature type="coiled-coil region" evidence="1">
    <location>
        <begin position="1007"/>
        <end position="1041"/>
    </location>
</feature>
<dbReference type="GO" id="GO:0031267">
    <property type="term" value="F:small GTPase binding"/>
    <property type="evidence" value="ECO:0007669"/>
    <property type="project" value="TreeGrafter"/>
</dbReference>
<feature type="compositionally biased region" description="Polar residues" evidence="2">
    <location>
        <begin position="954"/>
        <end position="966"/>
    </location>
</feature>
<evidence type="ECO:0000256" key="2">
    <source>
        <dbReference type="SAM" id="MobiDB-lite"/>
    </source>
</evidence>